<evidence type="ECO:0000313" key="1">
    <source>
        <dbReference type="EnsemblProtists" id="HpaP800457"/>
    </source>
</evidence>
<dbReference type="VEuPathDB" id="FungiDB:HpaG800457"/>
<sequence length="142" mass="15283">MLPVSGTATSDGSASGSDFSIAFVNGPISFNSEEGVLYARLFHIVDTDADGYIGGIEGAAFVRRARLVNDANREIWRLASGGKSQEKLNKDCWFVAMKLVALVQSTGKCQMQCLYLGETLPLANFQLEQPVDNVVKGGGHLR</sequence>
<reference evidence="1" key="2">
    <citation type="submission" date="2015-06" db="UniProtKB">
        <authorList>
            <consortium name="EnsemblProtists"/>
        </authorList>
    </citation>
    <scope>IDENTIFICATION</scope>
    <source>
        <strain evidence="1">Emoy2</strain>
    </source>
</reference>
<dbReference type="AlphaFoldDB" id="M4B2F9"/>
<proteinExistence type="predicted"/>
<evidence type="ECO:0008006" key="3">
    <source>
        <dbReference type="Google" id="ProtNLM"/>
    </source>
</evidence>
<dbReference type="HOGENOM" id="CLU_1819536_0_0_1"/>
<dbReference type="STRING" id="559515.M4B2F9"/>
<dbReference type="Proteomes" id="UP000011713">
    <property type="component" value="Unassembled WGS sequence"/>
</dbReference>
<keyword evidence="2" id="KW-1185">Reference proteome</keyword>
<dbReference type="Gene3D" id="1.10.238.10">
    <property type="entry name" value="EF-hand"/>
    <property type="match status" value="1"/>
</dbReference>
<accession>M4B2F9</accession>
<dbReference type="InParanoid" id="M4B2F9"/>
<name>M4B2F9_HYAAE</name>
<organism evidence="1 2">
    <name type="scientific">Hyaloperonospora arabidopsidis (strain Emoy2)</name>
    <name type="common">Downy mildew agent</name>
    <name type="synonym">Peronospora arabidopsidis</name>
    <dbReference type="NCBI Taxonomy" id="559515"/>
    <lineage>
        <taxon>Eukaryota</taxon>
        <taxon>Sar</taxon>
        <taxon>Stramenopiles</taxon>
        <taxon>Oomycota</taxon>
        <taxon>Peronosporomycetes</taxon>
        <taxon>Peronosporales</taxon>
        <taxon>Peronosporaceae</taxon>
        <taxon>Hyaloperonospora</taxon>
    </lineage>
</organism>
<dbReference type="SUPFAM" id="SSF47473">
    <property type="entry name" value="EF-hand"/>
    <property type="match status" value="1"/>
</dbReference>
<dbReference type="InterPro" id="IPR011992">
    <property type="entry name" value="EF-hand-dom_pair"/>
</dbReference>
<dbReference type="EMBL" id="JH597777">
    <property type="status" value="NOT_ANNOTATED_CDS"/>
    <property type="molecule type" value="Genomic_DNA"/>
</dbReference>
<evidence type="ECO:0000313" key="2">
    <source>
        <dbReference type="Proteomes" id="UP000011713"/>
    </source>
</evidence>
<dbReference type="EnsemblProtists" id="HpaT800457">
    <property type="protein sequence ID" value="HpaP800457"/>
    <property type="gene ID" value="HpaG800457"/>
</dbReference>
<dbReference type="eggNOG" id="ENOG502SNTF">
    <property type="taxonomic scope" value="Eukaryota"/>
</dbReference>
<protein>
    <recommendedName>
        <fullName evidence="3">EF-hand domain-containing protein</fullName>
    </recommendedName>
</protein>
<reference evidence="2" key="1">
    <citation type="journal article" date="2010" name="Science">
        <title>Signatures of adaptation to obligate biotrophy in the Hyaloperonospora arabidopsidis genome.</title>
        <authorList>
            <person name="Baxter L."/>
            <person name="Tripathy S."/>
            <person name="Ishaque N."/>
            <person name="Boot N."/>
            <person name="Cabral A."/>
            <person name="Kemen E."/>
            <person name="Thines M."/>
            <person name="Ah-Fong A."/>
            <person name="Anderson R."/>
            <person name="Badejoko W."/>
            <person name="Bittner-Eddy P."/>
            <person name="Boore J.L."/>
            <person name="Chibucos M.C."/>
            <person name="Coates M."/>
            <person name="Dehal P."/>
            <person name="Delehaunty K."/>
            <person name="Dong S."/>
            <person name="Downton P."/>
            <person name="Dumas B."/>
            <person name="Fabro G."/>
            <person name="Fronick C."/>
            <person name="Fuerstenberg S.I."/>
            <person name="Fulton L."/>
            <person name="Gaulin E."/>
            <person name="Govers F."/>
            <person name="Hughes L."/>
            <person name="Humphray S."/>
            <person name="Jiang R.H."/>
            <person name="Judelson H."/>
            <person name="Kamoun S."/>
            <person name="Kyung K."/>
            <person name="Meijer H."/>
            <person name="Minx P."/>
            <person name="Morris P."/>
            <person name="Nelson J."/>
            <person name="Phuntumart V."/>
            <person name="Qutob D."/>
            <person name="Rehmany A."/>
            <person name="Rougon-Cardoso A."/>
            <person name="Ryden P."/>
            <person name="Torto-Alalibo T."/>
            <person name="Studholme D."/>
            <person name="Wang Y."/>
            <person name="Win J."/>
            <person name="Wood J."/>
            <person name="Clifton S.W."/>
            <person name="Rogers J."/>
            <person name="Van den Ackerveken G."/>
            <person name="Jones J.D."/>
            <person name="McDowell J.M."/>
            <person name="Beynon J."/>
            <person name="Tyler B.M."/>
        </authorList>
    </citation>
    <scope>NUCLEOTIDE SEQUENCE [LARGE SCALE GENOMIC DNA]</scope>
    <source>
        <strain evidence="2">Emoy2</strain>
    </source>
</reference>